<evidence type="ECO:0000256" key="3">
    <source>
        <dbReference type="ARBA" id="ARBA00022737"/>
    </source>
</evidence>
<dbReference type="AlphaFoldDB" id="A0A9K3L159"/>
<proteinExistence type="inferred from homology"/>
<dbReference type="GO" id="GO:0000439">
    <property type="term" value="C:transcription factor TFIIH core complex"/>
    <property type="evidence" value="ECO:0007669"/>
    <property type="project" value="InterPro"/>
</dbReference>
<feature type="compositionally biased region" description="Gly residues" evidence="7">
    <location>
        <begin position="291"/>
        <end position="300"/>
    </location>
</feature>
<evidence type="ECO:0000256" key="1">
    <source>
        <dbReference type="ARBA" id="ARBA00004123"/>
    </source>
</evidence>
<evidence type="ECO:0000259" key="8">
    <source>
        <dbReference type="PROSITE" id="PS50858"/>
    </source>
</evidence>
<evidence type="ECO:0000256" key="2">
    <source>
        <dbReference type="ARBA" id="ARBA00009448"/>
    </source>
</evidence>
<dbReference type="PANTHER" id="PTHR12856">
    <property type="entry name" value="TRANSCRIPTION INITIATION FACTOR IIH-RELATED"/>
    <property type="match status" value="1"/>
</dbReference>
<feature type="region of interest" description="Disordered" evidence="7">
    <location>
        <begin position="331"/>
        <end position="352"/>
    </location>
</feature>
<reference evidence="9" key="2">
    <citation type="submission" date="2021-04" db="EMBL/GenBank/DDBJ databases">
        <authorList>
            <person name="Podell S."/>
        </authorList>
    </citation>
    <scope>NUCLEOTIDE SEQUENCE</scope>
    <source>
        <strain evidence="9">Hildebrandi</strain>
    </source>
</reference>
<dbReference type="EMBL" id="JAGRRH010000017">
    <property type="protein sequence ID" value="KAG7353013.1"/>
    <property type="molecule type" value="Genomic_DNA"/>
</dbReference>
<protein>
    <submittedName>
        <fullName evidence="9">TFIIH p62 subunit</fullName>
    </submittedName>
</protein>
<evidence type="ECO:0000313" key="10">
    <source>
        <dbReference type="Proteomes" id="UP000693970"/>
    </source>
</evidence>
<sequence>MVEQSRSSSFQPVLYKKSEGTLDLNENGLKYLSSTRNDKENSDTDVSVPWQKILKHQVSPAGHPKSLMKIVLVEGAGKPMTFQFSNRPDLEKARKDISQRLQYFRSQHGSLSSPTSLSGTKRRHSDIKSPVSSTTVALVGRTTATSFGELDPTSLAVTRSSLLARNPTLRAQHQYLVEESKTVEEEDFWKTHQDLLEEEYARIAGITMAGTSSLLQSHLSTLTGRITLGVEEMRQIFILYPAVHKAYEEKVPLELSDEQFWRKYLESEYFHRDRGKIGAASRRKGDASSSGGNGVSGSGGKKAEEARAAAVGTDDLFSRYDQKLRETGQLEDGVFGSGTSGNGDVGSADGSRHKRWGTKLAVGQFDLASTFETERGKLLEGPRDHHPIDTEDDGKGAKVIQKYNRHWAMVLNPEEAVAGCNLMEVARKSVEDTIPNDNDAKAGGGIDDEMQRLVGFANSSNQEANHALGIGESDEYETLTLKNIELYHSGRTACYTAGAAGETEMDDIRKKSAIFSKTIVNKMTALASGQQSVVNSVEQTQLEDSFPPLALGRDLMKALTNKMVNDSKTDADTLEVIIALPEDFKKRLHLYFRRASELLRHFFGLKRLAECNPENRDYDQKLQKIVKGMEAIYRDMEQMRLEMNESGSLGVIMRKMVLQIMEQLNHAFKVSSSTGGGSSGGGFVTVEEF</sequence>
<dbReference type="GO" id="GO:0006351">
    <property type="term" value="P:DNA-templated transcription"/>
    <property type="evidence" value="ECO:0007669"/>
    <property type="project" value="InterPro"/>
</dbReference>
<organism evidence="9 10">
    <name type="scientific">Nitzschia inconspicua</name>
    <dbReference type="NCBI Taxonomy" id="303405"/>
    <lineage>
        <taxon>Eukaryota</taxon>
        <taxon>Sar</taxon>
        <taxon>Stramenopiles</taxon>
        <taxon>Ochrophyta</taxon>
        <taxon>Bacillariophyta</taxon>
        <taxon>Bacillariophyceae</taxon>
        <taxon>Bacillariophycidae</taxon>
        <taxon>Bacillariales</taxon>
        <taxon>Bacillariaceae</taxon>
        <taxon>Nitzschia</taxon>
    </lineage>
</organism>
<dbReference type="InterPro" id="IPR027079">
    <property type="entry name" value="Tfb1/GTF2H1"/>
</dbReference>
<dbReference type="InterPro" id="IPR013876">
    <property type="entry name" value="TFIIH_BTF_p62_N"/>
</dbReference>
<dbReference type="Pfam" id="PF03909">
    <property type="entry name" value="BSD"/>
    <property type="match status" value="1"/>
</dbReference>
<dbReference type="InterPro" id="IPR005607">
    <property type="entry name" value="BSD_dom"/>
</dbReference>
<feature type="compositionally biased region" description="Gly residues" evidence="7">
    <location>
        <begin position="335"/>
        <end position="344"/>
    </location>
</feature>
<keyword evidence="4" id="KW-0805">Transcription regulation</keyword>
<evidence type="ECO:0000256" key="7">
    <source>
        <dbReference type="SAM" id="MobiDB-lite"/>
    </source>
</evidence>
<feature type="compositionally biased region" description="Low complexity" evidence="7">
    <location>
        <begin position="109"/>
        <end position="119"/>
    </location>
</feature>
<keyword evidence="3" id="KW-0677">Repeat</keyword>
<evidence type="ECO:0000256" key="6">
    <source>
        <dbReference type="ARBA" id="ARBA00023242"/>
    </source>
</evidence>
<reference evidence="9" key="1">
    <citation type="journal article" date="2021" name="Sci. Rep.">
        <title>Diploid genomic architecture of Nitzschia inconspicua, an elite biomass production diatom.</title>
        <authorList>
            <person name="Oliver A."/>
            <person name="Podell S."/>
            <person name="Pinowska A."/>
            <person name="Traller J.C."/>
            <person name="Smith S.R."/>
            <person name="McClure R."/>
            <person name="Beliaev A."/>
            <person name="Bohutskyi P."/>
            <person name="Hill E.A."/>
            <person name="Rabines A."/>
            <person name="Zheng H."/>
            <person name="Allen L.Z."/>
            <person name="Kuo A."/>
            <person name="Grigoriev I.V."/>
            <person name="Allen A.E."/>
            <person name="Hazlebeck D."/>
            <person name="Allen E.E."/>
        </authorList>
    </citation>
    <scope>NUCLEOTIDE SEQUENCE</scope>
    <source>
        <strain evidence="9">Hildebrandi</strain>
    </source>
</reference>
<accession>A0A9K3L159</accession>
<dbReference type="GO" id="GO:0006289">
    <property type="term" value="P:nucleotide-excision repair"/>
    <property type="evidence" value="ECO:0007669"/>
    <property type="project" value="InterPro"/>
</dbReference>
<evidence type="ECO:0000256" key="5">
    <source>
        <dbReference type="ARBA" id="ARBA00023163"/>
    </source>
</evidence>
<comment type="caution">
    <text evidence="9">The sequence shown here is derived from an EMBL/GenBank/DDBJ whole genome shotgun (WGS) entry which is preliminary data.</text>
</comment>
<keyword evidence="10" id="KW-1185">Reference proteome</keyword>
<keyword evidence="5" id="KW-0804">Transcription</keyword>
<evidence type="ECO:0000256" key="4">
    <source>
        <dbReference type="ARBA" id="ARBA00023015"/>
    </source>
</evidence>
<name>A0A9K3L159_9STRA</name>
<keyword evidence="6" id="KW-0539">Nucleus</keyword>
<dbReference type="CDD" id="cd13229">
    <property type="entry name" value="PH_TFIIH"/>
    <property type="match status" value="1"/>
</dbReference>
<evidence type="ECO:0000313" key="9">
    <source>
        <dbReference type="EMBL" id="KAG7353013.1"/>
    </source>
</evidence>
<gene>
    <name evidence="9" type="ORF">IV203_009061</name>
</gene>
<dbReference type="OrthoDB" id="360521at2759"/>
<dbReference type="PROSITE" id="PS50858">
    <property type="entry name" value="BSD"/>
    <property type="match status" value="1"/>
</dbReference>
<dbReference type="Pfam" id="PF08567">
    <property type="entry name" value="PH_TFIIH"/>
    <property type="match status" value="1"/>
</dbReference>
<feature type="region of interest" description="Disordered" evidence="7">
    <location>
        <begin position="105"/>
        <end position="129"/>
    </location>
</feature>
<feature type="region of interest" description="Disordered" evidence="7">
    <location>
        <begin position="280"/>
        <end position="307"/>
    </location>
</feature>
<comment type="subcellular location">
    <subcellularLocation>
        <location evidence="1">Nucleus</location>
    </subcellularLocation>
</comment>
<comment type="similarity">
    <text evidence="2">Belongs to the TFB1 family.</text>
</comment>
<dbReference type="Proteomes" id="UP000693970">
    <property type="component" value="Unassembled WGS sequence"/>
</dbReference>
<dbReference type="SMART" id="SM00751">
    <property type="entry name" value="BSD"/>
    <property type="match status" value="1"/>
</dbReference>
<feature type="domain" description="BSD" evidence="8">
    <location>
        <begin position="231"/>
        <end position="272"/>
    </location>
</feature>